<comment type="caution">
    <text evidence="1">The sequence shown here is derived from an EMBL/GenBank/DDBJ whole genome shotgun (WGS) entry which is preliminary data.</text>
</comment>
<dbReference type="AlphaFoldDB" id="A0AAV7HHT1"/>
<dbReference type="EMBL" id="JAGFBR010000004">
    <property type="protein sequence ID" value="KAH0467608.1"/>
    <property type="molecule type" value="Genomic_DNA"/>
</dbReference>
<evidence type="ECO:0000313" key="2">
    <source>
        <dbReference type="Proteomes" id="UP000775213"/>
    </source>
</evidence>
<reference evidence="1 2" key="1">
    <citation type="journal article" date="2021" name="Hortic Res">
        <title>Chromosome-scale assembly of the Dendrobium chrysotoxum genome enhances the understanding of orchid evolution.</title>
        <authorList>
            <person name="Zhang Y."/>
            <person name="Zhang G.Q."/>
            <person name="Zhang D."/>
            <person name="Liu X.D."/>
            <person name="Xu X.Y."/>
            <person name="Sun W.H."/>
            <person name="Yu X."/>
            <person name="Zhu X."/>
            <person name="Wang Z.W."/>
            <person name="Zhao X."/>
            <person name="Zhong W.Y."/>
            <person name="Chen H."/>
            <person name="Yin W.L."/>
            <person name="Huang T."/>
            <person name="Niu S.C."/>
            <person name="Liu Z.J."/>
        </authorList>
    </citation>
    <scope>NUCLEOTIDE SEQUENCE [LARGE SCALE GENOMIC DNA]</scope>
    <source>
        <strain evidence="1">Lindl</strain>
    </source>
</reference>
<sequence>MFQVACIRSQVAAWVVLQLEPSSLGVEEDDILQMFVDSWGDSAKSISLYKPIASFESECRMDECNEDVLLDECKH</sequence>
<dbReference type="Proteomes" id="UP000775213">
    <property type="component" value="Unassembled WGS sequence"/>
</dbReference>
<organism evidence="1 2">
    <name type="scientific">Dendrobium chrysotoxum</name>
    <name type="common">Orchid</name>
    <dbReference type="NCBI Taxonomy" id="161865"/>
    <lineage>
        <taxon>Eukaryota</taxon>
        <taxon>Viridiplantae</taxon>
        <taxon>Streptophyta</taxon>
        <taxon>Embryophyta</taxon>
        <taxon>Tracheophyta</taxon>
        <taxon>Spermatophyta</taxon>
        <taxon>Magnoliopsida</taxon>
        <taxon>Liliopsida</taxon>
        <taxon>Asparagales</taxon>
        <taxon>Orchidaceae</taxon>
        <taxon>Epidendroideae</taxon>
        <taxon>Malaxideae</taxon>
        <taxon>Dendrobiinae</taxon>
        <taxon>Dendrobium</taxon>
    </lineage>
</organism>
<name>A0AAV7HHT1_DENCH</name>
<protein>
    <submittedName>
        <fullName evidence="1">Uncharacterized protein</fullName>
    </submittedName>
</protein>
<gene>
    <name evidence="1" type="ORF">IEQ34_002641</name>
</gene>
<proteinExistence type="predicted"/>
<keyword evidence="2" id="KW-1185">Reference proteome</keyword>
<accession>A0AAV7HHT1</accession>
<evidence type="ECO:0000313" key="1">
    <source>
        <dbReference type="EMBL" id="KAH0467608.1"/>
    </source>
</evidence>